<keyword evidence="5 11" id="KW-0418">Kinase</keyword>
<dbReference type="PANTHER" id="PTHR24351">
    <property type="entry name" value="RIBOSOMAL PROTEIN S6 KINASE"/>
    <property type="match status" value="1"/>
</dbReference>
<dbReference type="Pfam" id="PF00069">
    <property type="entry name" value="Pkinase"/>
    <property type="match status" value="1"/>
</dbReference>
<gene>
    <name evidence="11" type="ORF">EMWEY_00042200</name>
</gene>
<evidence type="ECO:0000256" key="7">
    <source>
        <dbReference type="PROSITE-ProRule" id="PRU10141"/>
    </source>
</evidence>
<dbReference type="InterPro" id="IPR011009">
    <property type="entry name" value="Kinase-like_dom_sf"/>
</dbReference>
<keyword evidence="3" id="KW-0808">Transferase</keyword>
<feature type="region of interest" description="Disordered" evidence="8">
    <location>
        <begin position="402"/>
        <end position="431"/>
    </location>
</feature>
<feature type="compositionally biased region" description="Low complexity" evidence="8">
    <location>
        <begin position="404"/>
        <end position="421"/>
    </location>
</feature>
<feature type="binding site" evidence="7">
    <location>
        <position position="967"/>
    </location>
    <ligand>
        <name>ATP</name>
        <dbReference type="ChEBI" id="CHEBI:30616"/>
    </ligand>
</feature>
<feature type="compositionally biased region" description="Basic residues" evidence="8">
    <location>
        <begin position="86"/>
        <end position="97"/>
    </location>
</feature>
<feature type="region of interest" description="Disordered" evidence="8">
    <location>
        <begin position="1187"/>
        <end position="1236"/>
    </location>
</feature>
<feature type="region of interest" description="Disordered" evidence="8">
    <location>
        <begin position="747"/>
        <end position="907"/>
    </location>
</feature>
<evidence type="ECO:0000256" key="3">
    <source>
        <dbReference type="ARBA" id="ARBA00022679"/>
    </source>
</evidence>
<keyword evidence="1" id="KW-0723">Serine/threonine-protein kinase</keyword>
<dbReference type="PROSITE" id="PS00107">
    <property type="entry name" value="PROTEIN_KINASE_ATP"/>
    <property type="match status" value="1"/>
</dbReference>
<dbReference type="InterPro" id="IPR045270">
    <property type="entry name" value="STKc_AGC"/>
</dbReference>
<evidence type="ECO:0000256" key="5">
    <source>
        <dbReference type="ARBA" id="ARBA00022777"/>
    </source>
</evidence>
<dbReference type="OMA" id="FTNILWG"/>
<evidence type="ECO:0000259" key="9">
    <source>
        <dbReference type="PROSITE" id="PS50011"/>
    </source>
</evidence>
<feature type="compositionally biased region" description="Low complexity" evidence="8">
    <location>
        <begin position="1268"/>
        <end position="1278"/>
    </location>
</feature>
<dbReference type="RefSeq" id="XP_013334333.1">
    <property type="nucleotide sequence ID" value="XM_013478879.1"/>
</dbReference>
<feature type="compositionally biased region" description="Low complexity" evidence="8">
    <location>
        <begin position="757"/>
        <end position="773"/>
    </location>
</feature>
<evidence type="ECO:0000256" key="2">
    <source>
        <dbReference type="ARBA" id="ARBA00022553"/>
    </source>
</evidence>
<feature type="compositionally biased region" description="Basic and acidic residues" evidence="8">
    <location>
        <begin position="780"/>
        <end position="798"/>
    </location>
</feature>
<feature type="compositionally biased region" description="Low complexity" evidence="8">
    <location>
        <begin position="1213"/>
        <end position="1236"/>
    </location>
</feature>
<dbReference type="Gene3D" id="1.10.510.10">
    <property type="entry name" value="Transferase(Phosphotransferase) domain 1"/>
    <property type="match status" value="1"/>
</dbReference>
<feature type="compositionally biased region" description="Low complexity" evidence="8">
    <location>
        <begin position="632"/>
        <end position="655"/>
    </location>
</feature>
<feature type="compositionally biased region" description="Low complexity" evidence="8">
    <location>
        <begin position="274"/>
        <end position="294"/>
    </location>
</feature>
<dbReference type="SUPFAM" id="SSF56112">
    <property type="entry name" value="Protein kinase-like (PK-like)"/>
    <property type="match status" value="1"/>
</dbReference>
<feature type="compositionally biased region" description="Low complexity" evidence="8">
    <location>
        <begin position="70"/>
        <end position="85"/>
    </location>
</feature>
<keyword evidence="4 7" id="KW-0547">Nucleotide-binding</keyword>
<dbReference type="Proteomes" id="UP000030763">
    <property type="component" value="Unassembled WGS sequence"/>
</dbReference>
<feature type="region of interest" description="Disordered" evidence="8">
    <location>
        <begin position="1"/>
        <end position="134"/>
    </location>
</feature>
<evidence type="ECO:0000256" key="1">
    <source>
        <dbReference type="ARBA" id="ARBA00022527"/>
    </source>
</evidence>
<evidence type="ECO:0000313" key="12">
    <source>
        <dbReference type="Proteomes" id="UP000030763"/>
    </source>
</evidence>
<dbReference type="InterPro" id="IPR000961">
    <property type="entry name" value="AGC-kinase_C"/>
</dbReference>
<dbReference type="Gene3D" id="3.30.200.20">
    <property type="entry name" value="Phosphorylase Kinase, domain 1"/>
    <property type="match status" value="2"/>
</dbReference>
<proteinExistence type="predicted"/>
<dbReference type="SMART" id="SM00220">
    <property type="entry name" value="S_TKc"/>
    <property type="match status" value="1"/>
</dbReference>
<evidence type="ECO:0000313" key="11">
    <source>
        <dbReference type="EMBL" id="CDJ57685.1"/>
    </source>
</evidence>
<evidence type="ECO:0000259" key="10">
    <source>
        <dbReference type="PROSITE" id="PS51285"/>
    </source>
</evidence>
<feature type="region of interest" description="Disordered" evidence="8">
    <location>
        <begin position="1256"/>
        <end position="1295"/>
    </location>
</feature>
<dbReference type="InterPro" id="IPR000719">
    <property type="entry name" value="Prot_kinase_dom"/>
</dbReference>
<dbReference type="SMART" id="SM00133">
    <property type="entry name" value="S_TK_X"/>
    <property type="match status" value="1"/>
</dbReference>
<keyword evidence="2" id="KW-0597">Phosphoprotein</keyword>
<evidence type="ECO:0000256" key="8">
    <source>
        <dbReference type="SAM" id="MobiDB-lite"/>
    </source>
</evidence>
<feature type="compositionally biased region" description="Low complexity" evidence="8">
    <location>
        <begin position="866"/>
        <end position="894"/>
    </location>
</feature>
<dbReference type="PROSITE" id="PS50011">
    <property type="entry name" value="PROTEIN_KINASE_DOM"/>
    <property type="match status" value="1"/>
</dbReference>
<dbReference type="OrthoDB" id="63267at2759"/>
<sequence length="1316" mass="143588">MGADTRDLLQQQQQVVPSQKQQQQQQQQKPPLAQQKQPYPLDEQQQQQQPRPSRRANRNFLQQRHHQDQQDQPQQQHQQFLQQPRTRNRTNPQRRPRQQQQQQQQQTPGLPPWDPQTTDPPTAERPVGRVSRASRRDAAAAAVVGEAGVGAAAAGAAGPASPAREWVSGSLQHPLQHSLQHSLQHLQHRCWQRLEGQQREDYRAILPLGGLASEALRVRLDHGYPLDVRGGGPHQPRLRPAPPHCGFLGASHFCLPLLGLAPQGPHGGGPQPWAPTLPFEATPTAPPAAASLPPVQQCFYVQGPPTQQQRGQQPPQQHVQHQLQQYPTTLPQLPPHHLHSSSDYPFLSMMGVPTRPPFAGAPNADGSSSSSSSSPLQPSDTCNTQMLASEADPVDFSAAPTAGATETRAVTDTAAAAAPQTPSNEGTRPVETARYAAVGIADKREGGSAASATSVAAGAAAAAATAVAAATTSPAPGLNGVVALGASVGCPTPYAVMSEAPLQQQSWQHLSHPYWQSWQLQQQQWQQQLQQQQLQQHHLQQHQLQHHQLQHHQLQQQQWQQWQQQWQQWQQQWQQWQRMDMPAYSYLPVQQLQQQQVQQQQQYVGLIQQQRQDWGPQRPAGTNRSHQRAARRGVQQQHHQQQHQAASAPHCSSAAGPRRGLQRQWQQSAFPVGGQTADCMPHIPSESCAAAAAAAAAAGAAPVAAYPLPVQAPAAGAPVCEPTDNRMTRTPGRIVAVAPACSYATAVRSGPATSSPQSVQQQQRQQHGQWVAQARIGNRNIRDIPCRPRSVQEERRLVDNTQQLVEGPLRGCRRRATKSTPPPAPAAGAPSPAGGSTEGLTALSSNTSAATTSAAVTTQEGGRTGSGNSSSSALHSGRCSRRSSMNSRPSSNRNCTRRNSTRSLASSRMLPEEGYAYTKNMAYLAPLVEAKKVGPGDFVLLHVIGKGSYGKVMLVRFEQDGQLYALKVLLKESLLRRSQVQHTRTERAVLEAISHPFIVQMHFAFQTPKKLYFVLDLKSENVLLDVEGHIRLTDFGLSKSGIADNNSARSVCGTPEYIAPEILCQVGHGKAADWWSLGALLYEMLTGLPPFYTANRQALFTNILWGGLEFPADLSPAAVDLLKNLLHRDANERLGAGPLDAEEIKRHPFFESVDWDLLLAKKIEPPFKPHLRSHEDSKYFPADVKREPVLSDEGDGPDAAFGTATRRTRTQRSRTPASRSTGNSSRSSNSRVAAATVADPVASGNCTATAYTGTTRQPEDACTEGHSHACSSHSSHNSQHTEDEEGEALFKGFTYDERLQGTWGKAATSPDDPYDF</sequence>
<feature type="compositionally biased region" description="Low complexity" evidence="8">
    <location>
        <begin position="301"/>
        <end position="331"/>
    </location>
</feature>
<dbReference type="InterPro" id="IPR017441">
    <property type="entry name" value="Protein_kinase_ATP_BS"/>
</dbReference>
<organism evidence="11 12">
    <name type="scientific">Eimeria maxima</name>
    <name type="common">Coccidian parasite</name>
    <dbReference type="NCBI Taxonomy" id="5804"/>
    <lineage>
        <taxon>Eukaryota</taxon>
        <taxon>Sar</taxon>
        <taxon>Alveolata</taxon>
        <taxon>Apicomplexa</taxon>
        <taxon>Conoidasida</taxon>
        <taxon>Coccidia</taxon>
        <taxon>Eucoccidiorida</taxon>
        <taxon>Eimeriorina</taxon>
        <taxon>Eimeriidae</taxon>
        <taxon>Eimeria</taxon>
    </lineage>
</organism>
<feature type="region of interest" description="Disordered" evidence="8">
    <location>
        <begin position="610"/>
        <end position="666"/>
    </location>
</feature>
<dbReference type="PROSITE" id="PS51285">
    <property type="entry name" value="AGC_KINASE_CTER"/>
    <property type="match status" value="1"/>
</dbReference>
<dbReference type="EMBL" id="HG719358">
    <property type="protein sequence ID" value="CDJ57685.1"/>
    <property type="molecule type" value="Genomic_DNA"/>
</dbReference>
<protein>
    <submittedName>
        <fullName evidence="11">AGC kinase, putative</fullName>
    </submittedName>
</protein>
<feature type="compositionally biased region" description="Basic and acidic residues" evidence="8">
    <location>
        <begin position="1257"/>
        <end position="1267"/>
    </location>
</feature>
<dbReference type="GeneID" id="25338206"/>
<feature type="compositionally biased region" description="Low complexity" evidence="8">
    <location>
        <begin position="98"/>
        <end position="108"/>
    </location>
</feature>
<dbReference type="VEuPathDB" id="ToxoDB:EMWEY_00042200"/>
<keyword evidence="6 7" id="KW-0067">ATP-binding</keyword>
<feature type="region of interest" description="Disordered" evidence="8">
    <location>
        <begin position="265"/>
        <end position="383"/>
    </location>
</feature>
<reference evidence="11" key="2">
    <citation type="submission" date="2013-10" db="EMBL/GenBank/DDBJ databases">
        <authorList>
            <person name="Aslett M."/>
        </authorList>
    </citation>
    <scope>NUCLEOTIDE SEQUENCE [LARGE SCALE GENOMIC DNA]</scope>
    <source>
        <strain evidence="11">Weybridge</strain>
    </source>
</reference>
<name>U6M7N9_EIMMA</name>
<evidence type="ECO:0000256" key="4">
    <source>
        <dbReference type="ARBA" id="ARBA00022741"/>
    </source>
</evidence>
<dbReference type="CDD" id="cd05123">
    <property type="entry name" value="STKc_AGC"/>
    <property type="match status" value="1"/>
</dbReference>
<keyword evidence="12" id="KW-1185">Reference proteome</keyword>
<feature type="domain" description="Protein kinase" evidence="9">
    <location>
        <begin position="938"/>
        <end position="1150"/>
    </location>
</feature>
<dbReference type="GO" id="GO:0004674">
    <property type="term" value="F:protein serine/threonine kinase activity"/>
    <property type="evidence" value="ECO:0007669"/>
    <property type="project" value="UniProtKB-KW"/>
</dbReference>
<accession>U6M7N9</accession>
<dbReference type="GO" id="GO:0005524">
    <property type="term" value="F:ATP binding"/>
    <property type="evidence" value="ECO:0007669"/>
    <property type="project" value="UniProtKB-UniRule"/>
</dbReference>
<feature type="compositionally biased region" description="Low complexity" evidence="8">
    <location>
        <begin position="8"/>
        <end position="51"/>
    </location>
</feature>
<reference evidence="11" key="1">
    <citation type="submission" date="2013-10" db="EMBL/GenBank/DDBJ databases">
        <title>Genomic analysis of the causative agents of coccidiosis in chickens.</title>
        <authorList>
            <person name="Reid A.J."/>
            <person name="Blake D."/>
            <person name="Billington K."/>
            <person name="Browne H."/>
            <person name="Dunn M."/>
            <person name="Hung S."/>
            <person name="Kawahara F."/>
            <person name="Miranda-Saavedra D."/>
            <person name="Mourier T."/>
            <person name="Nagra H."/>
            <person name="Otto T.D."/>
            <person name="Rawlings N."/>
            <person name="Sanchez A."/>
            <person name="Sanders M."/>
            <person name="Subramaniam C."/>
            <person name="Tay Y."/>
            <person name="Dear P."/>
            <person name="Doerig C."/>
            <person name="Gruber A."/>
            <person name="Parkinson J."/>
            <person name="Shirley M."/>
            <person name="Wan K.L."/>
            <person name="Berriman M."/>
            <person name="Tomley F."/>
            <person name="Pain A."/>
        </authorList>
    </citation>
    <scope>NUCLEOTIDE SEQUENCE [LARGE SCALE GENOMIC DNA]</scope>
    <source>
        <strain evidence="11">Weybridge</strain>
    </source>
</reference>
<feature type="domain" description="AGC-kinase C-terminal" evidence="10">
    <location>
        <begin position="1151"/>
        <end position="1216"/>
    </location>
</feature>
<dbReference type="FunFam" id="1.10.510.10:FF:000048">
    <property type="entry name" value="Protein kinase C"/>
    <property type="match status" value="1"/>
</dbReference>
<evidence type="ECO:0000256" key="6">
    <source>
        <dbReference type="ARBA" id="ARBA00022840"/>
    </source>
</evidence>
<feature type="compositionally biased region" description="Low complexity" evidence="8">
    <location>
        <begin position="826"/>
        <end position="858"/>
    </location>
</feature>